<protein>
    <submittedName>
        <fullName evidence="2">Lysozyme inhibitor</fullName>
    </submittedName>
</protein>
<dbReference type="Gene3D" id="2.40.128.200">
    <property type="match status" value="1"/>
</dbReference>
<dbReference type="AlphaFoldDB" id="A0A5T2II79"/>
<feature type="chain" id="PRO_5026264943" evidence="1">
    <location>
        <begin position="25"/>
        <end position="54"/>
    </location>
</feature>
<comment type="caution">
    <text evidence="2">The sequence shown here is derived from an EMBL/GenBank/DDBJ whole genome shotgun (WGS) entry which is preliminary data.</text>
</comment>
<dbReference type="EMBL" id="AACUPC010000109">
    <property type="protein sequence ID" value="EAM3357852.1"/>
    <property type="molecule type" value="Genomic_DNA"/>
</dbReference>
<feature type="signal peptide" evidence="1">
    <location>
        <begin position="1"/>
        <end position="24"/>
    </location>
</feature>
<dbReference type="InterPro" id="IPR036328">
    <property type="entry name" value="MliC_sf"/>
</dbReference>
<evidence type="ECO:0000256" key="1">
    <source>
        <dbReference type="SAM" id="SignalP"/>
    </source>
</evidence>
<evidence type="ECO:0000313" key="2">
    <source>
        <dbReference type="EMBL" id="EAM3357852.1"/>
    </source>
</evidence>
<organism evidence="2">
    <name type="scientific">Salmonella enterica</name>
    <name type="common">Salmonella choleraesuis</name>
    <dbReference type="NCBI Taxonomy" id="28901"/>
    <lineage>
        <taxon>Bacteria</taxon>
        <taxon>Pseudomonadati</taxon>
        <taxon>Pseudomonadota</taxon>
        <taxon>Gammaproteobacteria</taxon>
        <taxon>Enterobacterales</taxon>
        <taxon>Enterobacteriaceae</taxon>
        <taxon>Salmonella</taxon>
    </lineage>
</organism>
<name>A0A5T2II79_SALER</name>
<proteinExistence type="predicted"/>
<feature type="non-terminal residue" evidence="2">
    <location>
        <position position="54"/>
    </location>
</feature>
<accession>A0A5T2II79</accession>
<reference evidence="2" key="1">
    <citation type="submission" date="2018-09" db="EMBL/GenBank/DDBJ databases">
        <authorList>
            <consortium name="PulseNet: The National Subtyping Network for Foodborne Disease Surveillance"/>
            <person name="Tarr C.L."/>
            <person name="Trees E."/>
            <person name="Katz L.S."/>
            <person name="Carleton-Romer H.A."/>
            <person name="Stroika S."/>
            <person name="Kucerova Z."/>
            <person name="Roache K.F."/>
            <person name="Sabol A.L."/>
            <person name="Besser J."/>
            <person name="Gerner-Smidt P."/>
        </authorList>
    </citation>
    <scope>NUCLEOTIDE SEQUENCE</scope>
    <source>
        <strain evidence="2">PNUSAS054385</strain>
    </source>
</reference>
<keyword evidence="1" id="KW-0732">Signal</keyword>
<gene>
    <name evidence="2" type="ORF">D5S66_17095</name>
</gene>
<sequence>MMKRKLIPFALFLAALSASTTSLAASQEISKSIYTCNDNQVMEVIYVNTEAGNA</sequence>